<feature type="domain" description="Novel STAND NTPase 1" evidence="2">
    <location>
        <begin position="205"/>
        <end position="346"/>
    </location>
</feature>
<dbReference type="Gene3D" id="3.40.50.300">
    <property type="entry name" value="P-loop containing nucleotide triphosphate hydrolases"/>
    <property type="match status" value="1"/>
</dbReference>
<dbReference type="Gene3D" id="1.20.930.20">
    <property type="entry name" value="Adaptor protein Cbl, N-terminal domain"/>
    <property type="match status" value="1"/>
</dbReference>
<dbReference type="Pfam" id="PF20703">
    <property type="entry name" value="nSTAND1"/>
    <property type="match status" value="1"/>
</dbReference>
<protein>
    <recommendedName>
        <fullName evidence="2">Novel STAND NTPase 1 domain-containing protein</fullName>
    </recommendedName>
</protein>
<sequence>MLTEKRVANEKHVANANTVIQGAKLAVELLRTTSESTNTPYLRAIAGASALLMDTVVVVRKNKEGCLRMAEQVVTVITALVGICTNNSELSPSILNSIATFSETLQKVLIFVRNQVGKSLVKRVIRHLEDASALSECQSALGHAVQLFKLQCEIATAAASAQIQAISTKRNCEFVNLVMGSESCSTLSTLHSRLSDISLLPGSPQIFHGRDTELQHVVSTLIAENSSRIAILGPGGIGKSSLALAVLYNQEVATRFQSERHFIPCEWAQSAGDIAAALLSHFALEKRGNPMKAVLQHLSRRKSPCVVVLDNLETAWEVPEGRSAVEEILSHLSDINMVHLIITMRGEERPMKVRWTRPFLRPLSPLSDMAAKQVFCDISDMANSGDQVEELLLFTDNLPLAITLMASLVSFEGASPVLFRWKSERMSALSELSTGADKGSNLGTSIMMSLTSPRLTAVPDAITLLRLLSILPDGVTDSTLAEMKLPLGNISLCRATLCRTSLAYVQHGRLKALVPIREHMRAFHPPSRSLISLLQDFFYQLVNLFAKKWARDVGGGLVQRLSADLGNIHSLLHIALEAEHPSHETIACIIDLARFTEVTDLGSWDLLRSISETVEESEDPDLQGQYFIALSRVPNLAMSAAMYMQKAIIKFEAAGNVSAQAMAYHDLCLHCIIQQGDTNKAQETCRRALVLARSTDDHNVLAWVLRRMAGVEHQMGNLRSAWAFTLEAHAHAQLAGDLDTEFSCNINRVSHFITAGNYQRASALATDLISLAKGLGIENSERGLAPLVMMGEIHLRKSEYDEARRMNQILAETLRREDETKAYYALALRNTFLIDVCMGKNITHESIDGFRRLRNGAHWVAICDLVGADLFQRQGALACASELYTKCLAAARGQWAETTNECFQRLGDNAAAWSRMDLAHEYYVLHLVQSRKMDDYENTHQALRRLGDIFFYYADDETARSLFTLSLEAFTLMDIHRARADCLFGLGQLSKRAGDISNAARYWQQALPLFERSSQQDAAHRCKVELASCN</sequence>
<dbReference type="InterPro" id="IPR011990">
    <property type="entry name" value="TPR-like_helical_dom_sf"/>
</dbReference>
<dbReference type="InterPro" id="IPR019734">
    <property type="entry name" value="TPR_rpt"/>
</dbReference>
<evidence type="ECO:0000259" key="2">
    <source>
        <dbReference type="Pfam" id="PF20703"/>
    </source>
</evidence>
<feature type="repeat" description="TPR" evidence="1">
    <location>
        <begin position="980"/>
        <end position="1013"/>
    </location>
</feature>
<dbReference type="PROSITE" id="PS50005">
    <property type="entry name" value="TPR"/>
    <property type="match status" value="1"/>
</dbReference>
<dbReference type="InterPro" id="IPR036537">
    <property type="entry name" value="Adaptor_Cbl_N_dom_sf"/>
</dbReference>
<comment type="caution">
    <text evidence="3">The sequence shown here is derived from an EMBL/GenBank/DDBJ whole genome shotgun (WGS) entry which is preliminary data.</text>
</comment>
<dbReference type="AlphaFoldDB" id="A0AAD6ZH80"/>
<proteinExistence type="predicted"/>
<gene>
    <name evidence="3" type="ORF">DFH08DRAFT_788556</name>
</gene>
<dbReference type="Proteomes" id="UP001218218">
    <property type="component" value="Unassembled WGS sequence"/>
</dbReference>
<accession>A0AAD6ZH80</accession>
<evidence type="ECO:0000313" key="3">
    <source>
        <dbReference type="EMBL" id="KAJ7321962.1"/>
    </source>
</evidence>
<dbReference type="PRINTS" id="PR00364">
    <property type="entry name" value="DISEASERSIST"/>
</dbReference>
<evidence type="ECO:0000313" key="4">
    <source>
        <dbReference type="Proteomes" id="UP001218218"/>
    </source>
</evidence>
<keyword evidence="1" id="KW-0802">TPR repeat</keyword>
<dbReference type="Gene3D" id="1.25.40.10">
    <property type="entry name" value="Tetratricopeptide repeat domain"/>
    <property type="match status" value="2"/>
</dbReference>
<dbReference type="GO" id="GO:0007166">
    <property type="term" value="P:cell surface receptor signaling pathway"/>
    <property type="evidence" value="ECO:0007669"/>
    <property type="project" value="InterPro"/>
</dbReference>
<dbReference type="InterPro" id="IPR027417">
    <property type="entry name" value="P-loop_NTPase"/>
</dbReference>
<keyword evidence="4" id="KW-1185">Reference proteome</keyword>
<name>A0AAD6ZH80_9AGAR</name>
<dbReference type="EMBL" id="JARIHO010000049">
    <property type="protein sequence ID" value="KAJ7321962.1"/>
    <property type="molecule type" value="Genomic_DNA"/>
</dbReference>
<reference evidence="3" key="1">
    <citation type="submission" date="2023-03" db="EMBL/GenBank/DDBJ databases">
        <title>Massive genome expansion in bonnet fungi (Mycena s.s.) driven by repeated elements and novel gene families across ecological guilds.</title>
        <authorList>
            <consortium name="Lawrence Berkeley National Laboratory"/>
            <person name="Harder C.B."/>
            <person name="Miyauchi S."/>
            <person name="Viragh M."/>
            <person name="Kuo A."/>
            <person name="Thoen E."/>
            <person name="Andreopoulos B."/>
            <person name="Lu D."/>
            <person name="Skrede I."/>
            <person name="Drula E."/>
            <person name="Henrissat B."/>
            <person name="Morin E."/>
            <person name="Kohler A."/>
            <person name="Barry K."/>
            <person name="LaButti K."/>
            <person name="Morin E."/>
            <person name="Salamov A."/>
            <person name="Lipzen A."/>
            <person name="Mereny Z."/>
            <person name="Hegedus B."/>
            <person name="Baldrian P."/>
            <person name="Stursova M."/>
            <person name="Weitz H."/>
            <person name="Taylor A."/>
            <person name="Grigoriev I.V."/>
            <person name="Nagy L.G."/>
            <person name="Martin F."/>
            <person name="Kauserud H."/>
        </authorList>
    </citation>
    <scope>NUCLEOTIDE SEQUENCE</scope>
    <source>
        <strain evidence="3">CBHHK002</strain>
    </source>
</reference>
<dbReference type="SUPFAM" id="SSF52540">
    <property type="entry name" value="P-loop containing nucleoside triphosphate hydrolases"/>
    <property type="match status" value="1"/>
</dbReference>
<dbReference type="PANTHER" id="PTHR47691">
    <property type="entry name" value="REGULATOR-RELATED"/>
    <property type="match status" value="1"/>
</dbReference>
<dbReference type="SUPFAM" id="SSF48452">
    <property type="entry name" value="TPR-like"/>
    <property type="match status" value="2"/>
</dbReference>
<dbReference type="InterPro" id="IPR049052">
    <property type="entry name" value="nSTAND1"/>
</dbReference>
<evidence type="ECO:0000256" key="1">
    <source>
        <dbReference type="PROSITE-ProRule" id="PRU00339"/>
    </source>
</evidence>
<dbReference type="InterPro" id="IPR059179">
    <property type="entry name" value="MLKL-like_MCAfunc"/>
</dbReference>
<organism evidence="3 4">
    <name type="scientific">Mycena albidolilacea</name>
    <dbReference type="NCBI Taxonomy" id="1033008"/>
    <lineage>
        <taxon>Eukaryota</taxon>
        <taxon>Fungi</taxon>
        <taxon>Dikarya</taxon>
        <taxon>Basidiomycota</taxon>
        <taxon>Agaricomycotina</taxon>
        <taxon>Agaricomycetes</taxon>
        <taxon>Agaricomycetidae</taxon>
        <taxon>Agaricales</taxon>
        <taxon>Marasmiineae</taxon>
        <taxon>Mycenaceae</taxon>
        <taxon>Mycena</taxon>
    </lineage>
</organism>
<dbReference type="CDD" id="cd21037">
    <property type="entry name" value="MLKL_NTD"/>
    <property type="match status" value="1"/>
</dbReference>
<dbReference type="PANTHER" id="PTHR47691:SF3">
    <property type="entry name" value="HTH-TYPE TRANSCRIPTIONAL REGULATOR RV0890C-RELATED"/>
    <property type="match status" value="1"/>
</dbReference>